<comment type="similarity">
    <text evidence="5">Belongs to the class I-like SAM-binding methyltransferase superfamily. RNA M5U methyltransferase family.</text>
</comment>
<dbReference type="Gene3D" id="3.40.50.150">
    <property type="entry name" value="Vaccinia Virus protein VP39"/>
    <property type="match status" value="2"/>
</dbReference>
<evidence type="ECO:0000256" key="6">
    <source>
        <dbReference type="PROSITE-ProRule" id="PRU10015"/>
    </source>
</evidence>
<dbReference type="InterPro" id="IPR030390">
    <property type="entry name" value="MeTrfase_TrmA_AS"/>
</dbReference>
<keyword evidence="4" id="KW-0411">Iron-sulfur</keyword>
<evidence type="ECO:0000256" key="5">
    <source>
        <dbReference type="PROSITE-ProRule" id="PRU01024"/>
    </source>
</evidence>
<feature type="binding site" evidence="5">
    <location>
        <position position="336"/>
    </location>
    <ligand>
        <name>S-adenosyl-L-methionine</name>
        <dbReference type="ChEBI" id="CHEBI:59789"/>
    </ligand>
</feature>
<keyword evidence="3 5" id="KW-0949">S-adenosyl-L-methionine</keyword>
<dbReference type="SUPFAM" id="SSF50249">
    <property type="entry name" value="Nucleic acid-binding proteins"/>
    <property type="match status" value="1"/>
</dbReference>
<evidence type="ECO:0000313" key="8">
    <source>
        <dbReference type="EMBL" id="MDO6424844.1"/>
    </source>
</evidence>
<feature type="compositionally biased region" description="Basic residues" evidence="7">
    <location>
        <begin position="7"/>
        <end position="17"/>
    </location>
</feature>
<evidence type="ECO:0000256" key="2">
    <source>
        <dbReference type="ARBA" id="ARBA00022679"/>
    </source>
</evidence>
<dbReference type="Proteomes" id="UP001169760">
    <property type="component" value="Unassembled WGS sequence"/>
</dbReference>
<feature type="binding site" evidence="5">
    <location>
        <position position="238"/>
    </location>
    <ligand>
        <name>S-adenosyl-L-methionine</name>
        <dbReference type="ChEBI" id="CHEBI:59789"/>
    </ligand>
</feature>
<dbReference type="GO" id="GO:0009451">
    <property type="term" value="P:RNA modification"/>
    <property type="evidence" value="ECO:0007669"/>
    <property type="project" value="UniProtKB-ARBA"/>
</dbReference>
<dbReference type="GO" id="GO:0032259">
    <property type="term" value="P:methylation"/>
    <property type="evidence" value="ECO:0007669"/>
    <property type="project" value="UniProtKB-KW"/>
</dbReference>
<dbReference type="PROSITE" id="PS01231">
    <property type="entry name" value="TRMA_2"/>
    <property type="match status" value="1"/>
</dbReference>
<feature type="region of interest" description="Disordered" evidence="7">
    <location>
        <begin position="1"/>
        <end position="31"/>
    </location>
</feature>
<evidence type="ECO:0000256" key="3">
    <source>
        <dbReference type="ARBA" id="ARBA00022691"/>
    </source>
</evidence>
<evidence type="ECO:0000256" key="7">
    <source>
        <dbReference type="SAM" id="MobiDB-lite"/>
    </source>
</evidence>
<accession>A0AAW7XBA5</accession>
<dbReference type="Pfam" id="PF05958">
    <property type="entry name" value="tRNA_U5-meth_tr"/>
    <property type="match status" value="1"/>
</dbReference>
<evidence type="ECO:0000256" key="1">
    <source>
        <dbReference type="ARBA" id="ARBA00022603"/>
    </source>
</evidence>
<feature type="binding site" evidence="5">
    <location>
        <position position="268"/>
    </location>
    <ligand>
        <name>S-adenosyl-L-methionine</name>
        <dbReference type="ChEBI" id="CHEBI:59789"/>
    </ligand>
</feature>
<feature type="binding site" evidence="5">
    <location>
        <position position="290"/>
    </location>
    <ligand>
        <name>S-adenosyl-L-methionine</name>
        <dbReference type="ChEBI" id="CHEBI:59789"/>
    </ligand>
</feature>
<dbReference type="GO" id="GO:0006396">
    <property type="term" value="P:RNA processing"/>
    <property type="evidence" value="ECO:0007669"/>
    <property type="project" value="InterPro"/>
</dbReference>
<dbReference type="InterPro" id="IPR012340">
    <property type="entry name" value="NA-bd_OB-fold"/>
</dbReference>
<dbReference type="AlphaFoldDB" id="A0AAW7XBA5"/>
<evidence type="ECO:0000313" key="9">
    <source>
        <dbReference type="Proteomes" id="UP001169760"/>
    </source>
</evidence>
<dbReference type="SUPFAM" id="SSF53335">
    <property type="entry name" value="S-adenosyl-L-methionine-dependent methyltransferases"/>
    <property type="match status" value="1"/>
</dbReference>
<evidence type="ECO:0000256" key="4">
    <source>
        <dbReference type="ARBA" id="ARBA00023014"/>
    </source>
</evidence>
<dbReference type="PROSITE" id="PS01230">
    <property type="entry name" value="TRMA_1"/>
    <property type="match status" value="1"/>
</dbReference>
<keyword evidence="4" id="KW-0408">Iron</keyword>
<sequence length="408" mass="44374">MVNAIFPKKRGAGRRKQGASNRDAEQNFSREPFTAEVVDMASDGRGVIHHPEGRTCFVSGVWLGEKGTFRLTDIKGRTGSAEVVELTQVAPQKVTAPCVYHGHSAKHCGGCAWQSIEYSAQLQAKQTRVEKALANLCKPDAIAPILGAEHTEGYRNRAQFKTDGSKLGYVAPSSNNIVDVETCLVLTPHNAATLANLRQQLPNSEWQPKRKESWVTLNIDETHSAEEVRVNERLPFMQANSSQNKLMQDWLAERLARVDLANPAIELFCGSGNFTEVIAAAGFPAVAAVEVVGDALSALQAKALANVSVHGINLYEEGGLEKALKTQPKAKTLVLDPPRDGLKERAALLKKSCKIRDILYISCDLATFARDVTDLCGAGYKLVAVQPVDQFPHTPHVEILAHLRVKGG</sequence>
<dbReference type="GO" id="GO:0008173">
    <property type="term" value="F:RNA methyltransferase activity"/>
    <property type="evidence" value="ECO:0007669"/>
    <property type="project" value="InterPro"/>
</dbReference>
<dbReference type="RefSeq" id="WP_303494072.1">
    <property type="nucleotide sequence ID" value="NZ_JAUOPB010000019.1"/>
</dbReference>
<keyword evidence="1 5" id="KW-0489">Methyltransferase</keyword>
<organism evidence="8 9">
    <name type="scientific">Saccharophagus degradans</name>
    <dbReference type="NCBI Taxonomy" id="86304"/>
    <lineage>
        <taxon>Bacteria</taxon>
        <taxon>Pseudomonadati</taxon>
        <taxon>Pseudomonadota</taxon>
        <taxon>Gammaproteobacteria</taxon>
        <taxon>Cellvibrionales</taxon>
        <taxon>Cellvibrionaceae</taxon>
        <taxon>Saccharophagus</taxon>
    </lineage>
</organism>
<dbReference type="EMBL" id="JAUOPB010000019">
    <property type="protein sequence ID" value="MDO6424844.1"/>
    <property type="molecule type" value="Genomic_DNA"/>
</dbReference>
<dbReference type="Gene3D" id="2.40.50.140">
    <property type="entry name" value="Nucleic acid-binding proteins"/>
    <property type="match status" value="1"/>
</dbReference>
<comment type="caution">
    <text evidence="8">The sequence shown here is derived from an EMBL/GenBank/DDBJ whole genome shotgun (WGS) entry which is preliminary data.</text>
</comment>
<feature type="active site" evidence="6">
    <location>
        <position position="363"/>
    </location>
</feature>
<keyword evidence="2 5" id="KW-0808">Transferase</keyword>
<protein>
    <submittedName>
        <fullName evidence="8">Class I SAM-dependent RNA methyltransferase</fullName>
    </submittedName>
</protein>
<proteinExistence type="inferred from homology"/>
<dbReference type="GO" id="GO:0008757">
    <property type="term" value="F:S-adenosylmethionine-dependent methyltransferase activity"/>
    <property type="evidence" value="ECO:0007669"/>
    <property type="project" value="UniProtKB-ARBA"/>
</dbReference>
<reference evidence="8" key="1">
    <citation type="submission" date="2023-07" db="EMBL/GenBank/DDBJ databases">
        <title>Genome content predicts the carbon catabolic preferences of heterotrophic bacteria.</title>
        <authorList>
            <person name="Gralka M."/>
        </authorList>
    </citation>
    <scope>NUCLEOTIDE SEQUENCE</scope>
    <source>
        <strain evidence="8">I3M17_2</strain>
    </source>
</reference>
<dbReference type="InterPro" id="IPR030391">
    <property type="entry name" value="MeTrfase_TrmA_CS"/>
</dbReference>
<name>A0AAW7XBA5_9GAMM</name>
<dbReference type="PANTHER" id="PTHR11061:SF30">
    <property type="entry name" value="TRNA (URACIL(54)-C(5))-METHYLTRANSFERASE"/>
    <property type="match status" value="1"/>
</dbReference>
<keyword evidence="4" id="KW-0479">Metal-binding</keyword>
<dbReference type="InterPro" id="IPR010280">
    <property type="entry name" value="U5_MeTrfase_fam"/>
</dbReference>
<dbReference type="PROSITE" id="PS51687">
    <property type="entry name" value="SAM_MT_RNA_M5U"/>
    <property type="match status" value="1"/>
</dbReference>
<feature type="active site" description="Nucleophile" evidence="5">
    <location>
        <position position="363"/>
    </location>
</feature>
<dbReference type="PANTHER" id="PTHR11061">
    <property type="entry name" value="RNA M5U METHYLTRANSFERASE"/>
    <property type="match status" value="1"/>
</dbReference>
<gene>
    <name evidence="8" type="ORF">Q4521_20310</name>
</gene>
<dbReference type="InterPro" id="IPR029063">
    <property type="entry name" value="SAM-dependent_MTases_sf"/>
</dbReference>
<dbReference type="GO" id="GO:0051536">
    <property type="term" value="F:iron-sulfur cluster binding"/>
    <property type="evidence" value="ECO:0007669"/>
    <property type="project" value="UniProtKB-KW"/>
</dbReference>